<dbReference type="Proteomes" id="UP000291920">
    <property type="component" value="Unassembled WGS sequence"/>
</dbReference>
<reference evidence="1 2" key="1">
    <citation type="submission" date="2018-12" db="EMBL/GenBank/DDBJ databases">
        <title>Unveiling genomic diversity among members of the Bifidobacterium pseudolongum species, a widely distributed gut commensal of the animal kingdom.</title>
        <authorList>
            <person name="Lugli G.A."/>
            <person name="Duranti S."/>
            <person name="Albert K."/>
            <person name="Mancabelli L."/>
            <person name="Napoli S."/>
            <person name="Viappiani A."/>
            <person name="Anzalone R."/>
            <person name="Longhi G."/>
            <person name="Milani C."/>
            <person name="Turroni F."/>
            <person name="Alessandri G."/>
            <person name="Sela D.A."/>
            <person name="Van Sinderen D."/>
            <person name="Ventura M."/>
        </authorList>
    </citation>
    <scope>NUCLEOTIDE SEQUENCE [LARGE SCALE GENOMIC DNA]</scope>
    <source>
        <strain evidence="1 2">2017B</strain>
    </source>
</reference>
<dbReference type="AlphaFoldDB" id="A0A4Q5AM63"/>
<accession>A0A4Q5AM63</accession>
<evidence type="ECO:0000313" key="1">
    <source>
        <dbReference type="EMBL" id="RYQ31166.1"/>
    </source>
</evidence>
<protein>
    <submittedName>
        <fullName evidence="1">Uncharacterized protein</fullName>
    </submittedName>
</protein>
<gene>
    <name evidence="1" type="ORF">PG2017B_0976</name>
</gene>
<dbReference type="RefSeq" id="WP_129870801.1">
    <property type="nucleotide sequence ID" value="NZ_RYUO01000002.1"/>
</dbReference>
<dbReference type="EMBL" id="RYUT01000002">
    <property type="protein sequence ID" value="RYQ31166.1"/>
    <property type="molecule type" value="Genomic_DNA"/>
</dbReference>
<comment type="caution">
    <text evidence="1">The sequence shown here is derived from an EMBL/GenBank/DDBJ whole genome shotgun (WGS) entry which is preliminary data.</text>
</comment>
<evidence type="ECO:0000313" key="2">
    <source>
        <dbReference type="Proteomes" id="UP000291920"/>
    </source>
</evidence>
<proteinExistence type="predicted"/>
<name>A0A4Q5AM63_9BIFI</name>
<organism evidence="1 2">
    <name type="scientific">Bifidobacterium pseudolongum subsp. globosum</name>
    <dbReference type="NCBI Taxonomy" id="1690"/>
    <lineage>
        <taxon>Bacteria</taxon>
        <taxon>Bacillati</taxon>
        <taxon>Actinomycetota</taxon>
        <taxon>Actinomycetes</taxon>
        <taxon>Bifidobacteriales</taxon>
        <taxon>Bifidobacteriaceae</taxon>
        <taxon>Bifidobacterium</taxon>
    </lineage>
</organism>
<sequence>MDMTNAALWDELRHNPATQGYTTSRFLTIAPASNGIDHGLVIKNGDQGSMPMHTRHMLAHSNGQYQLWHYDTDGSSVYDEVYDAGQAVDIMVDTLHDMVVEQYPYDTDYAAGIEDALTDMQPGWQVAAFDDTGTETSDIGTGDYMIRATRNGAPSPWKLHILPPGQSGVDGARLTVQAMDGHGSVRTEAFDTVDGAVQWAATLLRDGR</sequence>